<sequence length="185" mass="20235">MPKLTRRQLLELWWVLPVTATLGTLGTMLHYAARIVLGNQRAGPTKYQGGPRVPIARLADLSGAFAAREFTYQGTPCIVMRLPEATPSSLKVESAHFAAWSRVCTHLGCSVNPLQDLEATALTYNYRPTHPVLGCPCHFSVFDPLRQGESVFGRAVLPLPRVQLEARAGTLYAVGIEPPPQAFVN</sequence>
<dbReference type="PROSITE" id="PS51296">
    <property type="entry name" value="RIESKE"/>
    <property type="match status" value="1"/>
</dbReference>
<keyword evidence="6" id="KW-0812">Transmembrane</keyword>
<gene>
    <name evidence="8" type="ordered locus">Deipe_0804</name>
</gene>
<accession>K9ZYU7</accession>
<dbReference type="Proteomes" id="UP000010467">
    <property type="component" value="Chromosome"/>
</dbReference>
<evidence type="ECO:0000259" key="7">
    <source>
        <dbReference type="PROSITE" id="PS51296"/>
    </source>
</evidence>
<dbReference type="HOGENOM" id="CLU_1445473_0_0_0"/>
<dbReference type="Gene3D" id="2.102.10.10">
    <property type="entry name" value="Rieske [2Fe-2S] iron-sulphur domain"/>
    <property type="match status" value="1"/>
</dbReference>
<dbReference type="PANTHER" id="PTHR10134">
    <property type="entry name" value="CYTOCHROME B-C1 COMPLEX SUBUNIT RIESKE, MITOCHONDRIAL"/>
    <property type="match status" value="1"/>
</dbReference>
<keyword evidence="9" id="KW-1185">Reference proteome</keyword>
<proteinExistence type="predicted"/>
<evidence type="ECO:0000256" key="6">
    <source>
        <dbReference type="SAM" id="Phobius"/>
    </source>
</evidence>
<dbReference type="InterPro" id="IPR036922">
    <property type="entry name" value="Rieske_2Fe-2S_sf"/>
</dbReference>
<dbReference type="InterPro" id="IPR014349">
    <property type="entry name" value="Rieske_Fe-S_prot"/>
</dbReference>
<evidence type="ECO:0000313" key="9">
    <source>
        <dbReference type="Proteomes" id="UP000010467"/>
    </source>
</evidence>
<keyword evidence="6" id="KW-0472">Membrane</keyword>
<dbReference type="AlphaFoldDB" id="K9ZYU7"/>
<keyword evidence="3" id="KW-0408">Iron</keyword>
<dbReference type="OrthoDB" id="9767869at2"/>
<keyword evidence="6" id="KW-1133">Transmembrane helix</keyword>
<evidence type="ECO:0000256" key="2">
    <source>
        <dbReference type="ARBA" id="ARBA00022723"/>
    </source>
</evidence>
<reference evidence="9" key="1">
    <citation type="submission" date="2012-03" db="EMBL/GenBank/DDBJ databases">
        <title>Complete sequence of chromosome of Deinococcus peraridilitoris DSM 19664.</title>
        <authorList>
            <person name="Lucas S."/>
            <person name="Copeland A."/>
            <person name="Lapidus A."/>
            <person name="Glavina del Rio T."/>
            <person name="Dalin E."/>
            <person name="Tice H."/>
            <person name="Bruce D."/>
            <person name="Goodwin L."/>
            <person name="Pitluck S."/>
            <person name="Peters L."/>
            <person name="Mikhailova N."/>
            <person name="Lu M."/>
            <person name="Kyrpides N."/>
            <person name="Mavromatis K."/>
            <person name="Ivanova N."/>
            <person name="Brettin T."/>
            <person name="Detter J.C."/>
            <person name="Han C."/>
            <person name="Larimer F."/>
            <person name="Land M."/>
            <person name="Hauser L."/>
            <person name="Markowitz V."/>
            <person name="Cheng J.-F."/>
            <person name="Hugenholtz P."/>
            <person name="Woyke T."/>
            <person name="Wu D."/>
            <person name="Pukall R."/>
            <person name="Steenblock K."/>
            <person name="Brambilla E."/>
            <person name="Klenk H.-P."/>
            <person name="Eisen J.A."/>
        </authorList>
    </citation>
    <scope>NUCLEOTIDE SEQUENCE [LARGE SCALE GENOMIC DNA]</scope>
    <source>
        <strain evidence="9">DSM 19664 / LMG 22246 / CIP 109416 / KR-200</strain>
    </source>
</reference>
<dbReference type="STRING" id="937777.Deipe_0804"/>
<dbReference type="PATRIC" id="fig|937777.3.peg.811"/>
<name>K9ZYU7_DEIPD</name>
<keyword evidence="5" id="KW-1015">Disulfide bond</keyword>
<evidence type="ECO:0000256" key="5">
    <source>
        <dbReference type="ARBA" id="ARBA00023157"/>
    </source>
</evidence>
<evidence type="ECO:0000313" key="8">
    <source>
        <dbReference type="EMBL" id="AFZ66379.1"/>
    </source>
</evidence>
<dbReference type="EMBL" id="CP003382">
    <property type="protein sequence ID" value="AFZ66379.1"/>
    <property type="molecule type" value="Genomic_DNA"/>
</dbReference>
<protein>
    <submittedName>
        <fullName evidence="8">Rieske Fe-S protein</fullName>
    </submittedName>
</protein>
<organism evidence="8 9">
    <name type="scientific">Deinococcus peraridilitoris (strain DSM 19664 / LMG 22246 / CIP 109416 / KR-200)</name>
    <dbReference type="NCBI Taxonomy" id="937777"/>
    <lineage>
        <taxon>Bacteria</taxon>
        <taxon>Thermotogati</taxon>
        <taxon>Deinococcota</taxon>
        <taxon>Deinococci</taxon>
        <taxon>Deinococcales</taxon>
        <taxon>Deinococcaceae</taxon>
        <taxon>Deinococcus</taxon>
    </lineage>
</organism>
<dbReference type="eggNOG" id="COG0723">
    <property type="taxonomic scope" value="Bacteria"/>
</dbReference>
<dbReference type="Pfam" id="PF00355">
    <property type="entry name" value="Rieske"/>
    <property type="match status" value="1"/>
</dbReference>
<evidence type="ECO:0000256" key="1">
    <source>
        <dbReference type="ARBA" id="ARBA00022714"/>
    </source>
</evidence>
<keyword evidence="2" id="KW-0479">Metal-binding</keyword>
<evidence type="ECO:0000256" key="3">
    <source>
        <dbReference type="ARBA" id="ARBA00023004"/>
    </source>
</evidence>
<dbReference type="GO" id="GO:0046872">
    <property type="term" value="F:metal ion binding"/>
    <property type="evidence" value="ECO:0007669"/>
    <property type="project" value="UniProtKB-KW"/>
</dbReference>
<dbReference type="SUPFAM" id="SSF50022">
    <property type="entry name" value="ISP domain"/>
    <property type="match status" value="1"/>
</dbReference>
<dbReference type="KEGG" id="dpd:Deipe_0804"/>
<feature type="transmembrane region" description="Helical" evidence="6">
    <location>
        <begin position="12"/>
        <end position="33"/>
    </location>
</feature>
<dbReference type="InterPro" id="IPR017941">
    <property type="entry name" value="Rieske_2Fe-2S"/>
</dbReference>
<keyword evidence="1" id="KW-0001">2Fe-2S</keyword>
<dbReference type="GO" id="GO:0051537">
    <property type="term" value="F:2 iron, 2 sulfur cluster binding"/>
    <property type="evidence" value="ECO:0007669"/>
    <property type="project" value="UniProtKB-KW"/>
</dbReference>
<dbReference type="RefSeq" id="WP_015234689.1">
    <property type="nucleotide sequence ID" value="NC_019793.1"/>
</dbReference>
<keyword evidence="4" id="KW-0411">Iron-sulfur</keyword>
<evidence type="ECO:0000256" key="4">
    <source>
        <dbReference type="ARBA" id="ARBA00023014"/>
    </source>
</evidence>
<feature type="domain" description="Rieske" evidence="7">
    <location>
        <begin position="52"/>
        <end position="173"/>
    </location>
</feature>